<comment type="cofactor">
    <cofactor evidence="1">
        <name>pyridoxal 5'-phosphate</name>
        <dbReference type="ChEBI" id="CHEBI:597326"/>
    </cofactor>
</comment>
<evidence type="ECO:0000256" key="4">
    <source>
        <dbReference type="ARBA" id="ARBA00022898"/>
    </source>
</evidence>
<dbReference type="Gene3D" id="3.40.640.10">
    <property type="entry name" value="Type I PLP-dependent aspartate aminotransferase-like (Major domain)"/>
    <property type="match status" value="1"/>
</dbReference>
<evidence type="ECO:0000256" key="5">
    <source>
        <dbReference type="ARBA" id="ARBA00023239"/>
    </source>
</evidence>
<keyword evidence="3" id="KW-0210">Decarboxylase</keyword>
<evidence type="ECO:0000313" key="7">
    <source>
        <dbReference type="EMBL" id="MPL85776.1"/>
    </source>
</evidence>
<keyword evidence="4" id="KW-0663">Pyridoxal phosphate</keyword>
<proteinExistence type="inferred from homology"/>
<evidence type="ECO:0000259" key="6">
    <source>
        <dbReference type="PROSITE" id="PS00703"/>
    </source>
</evidence>
<comment type="similarity">
    <text evidence="2">Belongs to the Orn/Lys/Arg decarboxylase class-I family.</text>
</comment>
<dbReference type="Gene3D" id="3.90.105.10">
    <property type="entry name" value="Molybdopterin biosynthesis moea protein, domain 2"/>
    <property type="match status" value="1"/>
</dbReference>
<protein>
    <submittedName>
        <fullName evidence="7">Arginine decarboxylase</fullName>
        <ecNumber evidence="7">4.1.1.19</ecNumber>
    </submittedName>
</protein>
<dbReference type="AlphaFoldDB" id="A0A644V365"/>
<dbReference type="EMBL" id="VSSQ01000211">
    <property type="protein sequence ID" value="MPL85776.1"/>
    <property type="molecule type" value="Genomic_DNA"/>
</dbReference>
<accession>A0A644V365</accession>
<reference evidence="7" key="1">
    <citation type="submission" date="2019-08" db="EMBL/GenBank/DDBJ databases">
        <authorList>
            <person name="Kucharzyk K."/>
            <person name="Murdoch R.W."/>
            <person name="Higgins S."/>
            <person name="Loffler F."/>
        </authorList>
    </citation>
    <scope>NUCLEOTIDE SEQUENCE</scope>
</reference>
<keyword evidence="5 7" id="KW-0456">Lyase</keyword>
<dbReference type="InterPro" id="IPR052357">
    <property type="entry name" value="Orn_Lys_Arg_decarboxylase-I"/>
</dbReference>
<organism evidence="7">
    <name type="scientific">bioreactor metagenome</name>
    <dbReference type="NCBI Taxonomy" id="1076179"/>
    <lineage>
        <taxon>unclassified sequences</taxon>
        <taxon>metagenomes</taxon>
        <taxon>ecological metagenomes</taxon>
    </lineage>
</organism>
<dbReference type="Pfam" id="PF01276">
    <property type="entry name" value="OKR_DC_1"/>
    <property type="match status" value="1"/>
</dbReference>
<dbReference type="PANTHER" id="PTHR43277">
    <property type="entry name" value="ARGININE DECARBOXYLASE"/>
    <property type="match status" value="1"/>
</dbReference>
<evidence type="ECO:0000256" key="3">
    <source>
        <dbReference type="ARBA" id="ARBA00022793"/>
    </source>
</evidence>
<dbReference type="SUPFAM" id="SSF53383">
    <property type="entry name" value="PLP-dependent transferases"/>
    <property type="match status" value="1"/>
</dbReference>
<dbReference type="InterPro" id="IPR015424">
    <property type="entry name" value="PyrdxlP-dep_Trfase"/>
</dbReference>
<evidence type="ECO:0000256" key="2">
    <source>
        <dbReference type="ARBA" id="ARBA00010671"/>
    </source>
</evidence>
<dbReference type="InterPro" id="IPR015421">
    <property type="entry name" value="PyrdxlP-dep_Trfase_major"/>
</dbReference>
<evidence type="ECO:0000256" key="1">
    <source>
        <dbReference type="ARBA" id="ARBA00001933"/>
    </source>
</evidence>
<sequence length="484" mass="53075">MSTPSIITFLTEHADKKTVSFHMPGHKGSAIYRRFGYDDFLQKMMDCDITEIPGADNLFQTEGILKDAQERYARLYGVQRSYLLINGTSCGVIAAVMASVPKGRKLVMARNSHKAIFNSLVLADIQPVYAYPEIIDEYGISGGITADEIERCLAENPEAEAVILPSPNYYGICSDIRAIAEVVHKRGKILIVDQAHGAHLKFFRNAGFTDMPESAEEQGADIVVNSIHKTLASFTQSAVLNLNSDRVDHYVLEDKLQILESTSPSYLLMGSLDINAGLLKDHKTTLMTEWYENLMYFYREAPAVKGLQVIGSPLNTNAGISMDITKINLDMSSAGIDGARLEELLMERGIFAELTTGPILMCMTGIGNTRGDVRRLIEALKDISACCSRAAARSPAKTAVTAVLKEKLRLFPVPQDKERIPLTKGAGRICASSIIPYPPGIPFICPGEQLTEEVITYIKQLRDAGEKVIGVNDQGEIIVGRLSP</sequence>
<feature type="domain" description="Orn/Lys/Arg decarboxylases family 1 pyridoxal-P attachment site" evidence="6">
    <location>
        <begin position="224"/>
        <end position="238"/>
    </location>
</feature>
<gene>
    <name evidence="7" type="primary">speA_10</name>
    <name evidence="7" type="ORF">SDC9_31749</name>
</gene>
<dbReference type="InterPro" id="IPR008286">
    <property type="entry name" value="Prn/Lys/Arg_de-COase_C"/>
</dbReference>
<dbReference type="PANTHER" id="PTHR43277:SF4">
    <property type="entry name" value="ARGININE DECARBOXYLASE"/>
    <property type="match status" value="1"/>
</dbReference>
<dbReference type="PROSITE" id="PS00703">
    <property type="entry name" value="OKR_DC_1"/>
    <property type="match status" value="1"/>
</dbReference>
<dbReference type="Pfam" id="PF03711">
    <property type="entry name" value="OKR_DC_1_C"/>
    <property type="match status" value="1"/>
</dbReference>
<dbReference type="EC" id="4.1.1.19" evidence="7"/>
<comment type="caution">
    <text evidence="7">The sequence shown here is derived from an EMBL/GenBank/DDBJ whole genome shotgun (WGS) entry which is preliminary data.</text>
</comment>
<dbReference type="InterPro" id="IPR000310">
    <property type="entry name" value="Orn/Lys/Arg_deCO2ase_major_dom"/>
</dbReference>
<name>A0A644V365_9ZZZZ</name>
<dbReference type="GO" id="GO:0008792">
    <property type="term" value="F:arginine decarboxylase activity"/>
    <property type="evidence" value="ECO:0007669"/>
    <property type="project" value="UniProtKB-EC"/>
</dbReference>